<dbReference type="AlphaFoldDB" id="A0A9W6XUG2"/>
<dbReference type="EMBL" id="BSXT01001897">
    <property type="protein sequence ID" value="GMF45959.1"/>
    <property type="molecule type" value="Genomic_DNA"/>
</dbReference>
<evidence type="ECO:0000313" key="3">
    <source>
        <dbReference type="Proteomes" id="UP001165121"/>
    </source>
</evidence>
<proteinExistence type="predicted"/>
<name>A0A9W6XUG2_9STRA</name>
<reference evidence="2" key="1">
    <citation type="submission" date="2023-04" db="EMBL/GenBank/DDBJ databases">
        <title>Phytophthora fragariaefolia NBRC 109709.</title>
        <authorList>
            <person name="Ichikawa N."/>
            <person name="Sato H."/>
            <person name="Tonouchi N."/>
        </authorList>
    </citation>
    <scope>NUCLEOTIDE SEQUENCE</scope>
    <source>
        <strain evidence="2">NBRC 109709</strain>
    </source>
</reference>
<dbReference type="OrthoDB" id="126619at2759"/>
<accession>A0A9W6XUG2</accession>
<gene>
    <name evidence="2" type="ORF">Pfra01_001671100</name>
</gene>
<dbReference type="Proteomes" id="UP001165121">
    <property type="component" value="Unassembled WGS sequence"/>
</dbReference>
<evidence type="ECO:0000256" key="1">
    <source>
        <dbReference type="SAM" id="MobiDB-lite"/>
    </source>
</evidence>
<feature type="compositionally biased region" description="Basic and acidic residues" evidence="1">
    <location>
        <begin position="104"/>
        <end position="120"/>
    </location>
</feature>
<sequence>MAGAKKRHPEAKDITDIPDGAEVFIARVTGLKLYLDSPAPDQMAQGNATRVELVTKIDFNSGGDDTPDQRVASGSQGTEGNMTDHERPTPKKSARATEKQQTGQDDKKARSLASKQDKLP</sequence>
<evidence type="ECO:0000313" key="2">
    <source>
        <dbReference type="EMBL" id="GMF45959.1"/>
    </source>
</evidence>
<organism evidence="2 3">
    <name type="scientific">Phytophthora fragariaefolia</name>
    <dbReference type="NCBI Taxonomy" id="1490495"/>
    <lineage>
        <taxon>Eukaryota</taxon>
        <taxon>Sar</taxon>
        <taxon>Stramenopiles</taxon>
        <taxon>Oomycota</taxon>
        <taxon>Peronosporomycetes</taxon>
        <taxon>Peronosporales</taxon>
        <taxon>Peronosporaceae</taxon>
        <taxon>Phytophthora</taxon>
    </lineage>
</organism>
<comment type="caution">
    <text evidence="2">The sequence shown here is derived from an EMBL/GenBank/DDBJ whole genome shotgun (WGS) entry which is preliminary data.</text>
</comment>
<feature type="region of interest" description="Disordered" evidence="1">
    <location>
        <begin position="58"/>
        <end position="120"/>
    </location>
</feature>
<protein>
    <submittedName>
        <fullName evidence="2">Unnamed protein product</fullName>
    </submittedName>
</protein>
<keyword evidence="3" id="KW-1185">Reference proteome</keyword>
<feature type="compositionally biased region" description="Polar residues" evidence="1">
    <location>
        <begin position="72"/>
        <end position="81"/>
    </location>
</feature>